<keyword evidence="3" id="KW-0812">Transmembrane</keyword>
<feature type="compositionally biased region" description="Polar residues" evidence="2">
    <location>
        <begin position="126"/>
        <end position="140"/>
    </location>
</feature>
<organism evidence="4 5">
    <name type="scientific">Cymbomonas tetramitiformis</name>
    <dbReference type="NCBI Taxonomy" id="36881"/>
    <lineage>
        <taxon>Eukaryota</taxon>
        <taxon>Viridiplantae</taxon>
        <taxon>Chlorophyta</taxon>
        <taxon>Pyramimonadophyceae</taxon>
        <taxon>Pyramimonadales</taxon>
        <taxon>Pyramimonadaceae</taxon>
        <taxon>Cymbomonas</taxon>
    </lineage>
</organism>
<feature type="transmembrane region" description="Helical" evidence="3">
    <location>
        <begin position="26"/>
        <end position="45"/>
    </location>
</feature>
<feature type="coiled-coil region" evidence="1">
    <location>
        <begin position="185"/>
        <end position="261"/>
    </location>
</feature>
<evidence type="ECO:0000313" key="4">
    <source>
        <dbReference type="EMBL" id="KAK3233194.1"/>
    </source>
</evidence>
<keyword evidence="3" id="KW-1133">Transmembrane helix</keyword>
<keyword evidence="5" id="KW-1185">Reference proteome</keyword>
<gene>
    <name evidence="4" type="ORF">CYMTET_56490</name>
</gene>
<dbReference type="Proteomes" id="UP001190700">
    <property type="component" value="Unassembled WGS sequence"/>
</dbReference>
<dbReference type="AlphaFoldDB" id="A0AAE0BCJ8"/>
<feature type="compositionally biased region" description="Basic and acidic residues" evidence="2">
    <location>
        <begin position="171"/>
        <end position="181"/>
    </location>
</feature>
<evidence type="ECO:0000256" key="2">
    <source>
        <dbReference type="SAM" id="MobiDB-lite"/>
    </source>
</evidence>
<protein>
    <submittedName>
        <fullName evidence="4">Uncharacterized protein</fullName>
    </submittedName>
</protein>
<name>A0AAE0BCJ8_9CHLO</name>
<comment type="caution">
    <text evidence="4">The sequence shown here is derived from an EMBL/GenBank/DDBJ whole genome shotgun (WGS) entry which is preliminary data.</text>
</comment>
<evidence type="ECO:0000313" key="5">
    <source>
        <dbReference type="Proteomes" id="UP001190700"/>
    </source>
</evidence>
<accession>A0AAE0BCJ8</accession>
<keyword evidence="3" id="KW-0472">Membrane</keyword>
<reference evidence="4 5" key="1">
    <citation type="journal article" date="2015" name="Genome Biol. Evol.">
        <title>Comparative Genomics of a Bacterivorous Green Alga Reveals Evolutionary Causalities and Consequences of Phago-Mixotrophic Mode of Nutrition.</title>
        <authorList>
            <person name="Burns J.A."/>
            <person name="Paasch A."/>
            <person name="Narechania A."/>
            <person name="Kim E."/>
        </authorList>
    </citation>
    <scope>NUCLEOTIDE SEQUENCE [LARGE SCALE GENOMIC DNA]</scope>
    <source>
        <strain evidence="4 5">PLY_AMNH</strain>
    </source>
</reference>
<dbReference type="EMBL" id="LGRX02035782">
    <property type="protein sequence ID" value="KAK3233194.1"/>
    <property type="molecule type" value="Genomic_DNA"/>
</dbReference>
<sequence>MINVHGHYHVHADTAAKAETKKSGTATNLTAGALLLVLGGVVSFFRKRVEQRGRKPGPSSKKVDFDGQRYAAGGNELGYPCSIPNRNGAVTAGVPIFQGEVRPPIQRSKSDCTGVIAHSLEHSESDVSTIANPLPSSQPQIEEAEVPSKTAESPKVVQKDPLADLDDDNSDDGHSADHLRRDSTYKQLDKAMAAAKANLELAEMEVNMAVDSYQSLLVEENEVQMRLDKAHEETDRKQAALHEAEVQVERLQRKINNLELDLDTPSYIA</sequence>
<feature type="region of interest" description="Disordered" evidence="2">
    <location>
        <begin position="123"/>
        <end position="181"/>
    </location>
</feature>
<proteinExistence type="predicted"/>
<keyword evidence="1" id="KW-0175">Coiled coil</keyword>
<evidence type="ECO:0000256" key="1">
    <source>
        <dbReference type="SAM" id="Coils"/>
    </source>
</evidence>
<evidence type="ECO:0000256" key="3">
    <source>
        <dbReference type="SAM" id="Phobius"/>
    </source>
</evidence>